<keyword evidence="2" id="KW-0238">DNA-binding</keyword>
<name>A0A2A7SD48_BURGA</name>
<organism evidence="5 6">
    <name type="scientific">Burkholderia gladioli</name>
    <name type="common">Pseudomonas marginata</name>
    <name type="synonym">Phytomonas marginata</name>
    <dbReference type="NCBI Taxonomy" id="28095"/>
    <lineage>
        <taxon>Bacteria</taxon>
        <taxon>Pseudomonadati</taxon>
        <taxon>Pseudomonadota</taxon>
        <taxon>Betaproteobacteria</taxon>
        <taxon>Burkholderiales</taxon>
        <taxon>Burkholderiaceae</taxon>
        <taxon>Burkholderia</taxon>
    </lineage>
</organism>
<dbReference type="SUPFAM" id="SSF75516">
    <property type="entry name" value="Pheromone-binding domain of LuxR-like quorum-sensing transcription factors"/>
    <property type="match status" value="1"/>
</dbReference>
<dbReference type="Gene3D" id="1.10.10.10">
    <property type="entry name" value="Winged helix-like DNA-binding domain superfamily/Winged helix DNA-binding domain"/>
    <property type="match status" value="1"/>
</dbReference>
<dbReference type="InterPro" id="IPR005143">
    <property type="entry name" value="TF_LuxR_autoind-bd_dom"/>
</dbReference>
<evidence type="ECO:0000259" key="4">
    <source>
        <dbReference type="SMART" id="SM00421"/>
    </source>
</evidence>
<evidence type="ECO:0000256" key="2">
    <source>
        <dbReference type="ARBA" id="ARBA00023125"/>
    </source>
</evidence>
<dbReference type="SMART" id="SM00421">
    <property type="entry name" value="HTH_LUXR"/>
    <property type="match status" value="1"/>
</dbReference>
<evidence type="ECO:0000256" key="3">
    <source>
        <dbReference type="ARBA" id="ARBA00023163"/>
    </source>
</evidence>
<keyword evidence="1" id="KW-0805">Transcription regulation</keyword>
<dbReference type="RefSeq" id="WP_096752368.1">
    <property type="nucleotide sequence ID" value="NZ_CADEPO010000029.1"/>
</dbReference>
<gene>
    <name evidence="5" type="ORF">CRM94_04160</name>
</gene>
<feature type="domain" description="HTH luxR-type" evidence="4">
    <location>
        <begin position="277"/>
        <end position="334"/>
    </location>
</feature>
<dbReference type="InterPro" id="IPR000792">
    <property type="entry name" value="Tscrpt_reg_LuxR_C"/>
</dbReference>
<dbReference type="InterPro" id="IPR036693">
    <property type="entry name" value="TF_LuxR_autoind-bd_dom_sf"/>
</dbReference>
<dbReference type="GO" id="GO:0006355">
    <property type="term" value="P:regulation of DNA-templated transcription"/>
    <property type="evidence" value="ECO:0007669"/>
    <property type="project" value="InterPro"/>
</dbReference>
<dbReference type="InterPro" id="IPR016032">
    <property type="entry name" value="Sig_transdc_resp-reg_C-effctor"/>
</dbReference>
<dbReference type="GO" id="GO:0003677">
    <property type="term" value="F:DNA binding"/>
    <property type="evidence" value="ECO:0007669"/>
    <property type="project" value="UniProtKB-KW"/>
</dbReference>
<comment type="caution">
    <text evidence="5">The sequence shown here is derived from an EMBL/GenBank/DDBJ whole genome shotgun (WGS) entry which is preliminary data.</text>
</comment>
<sequence>MARHSALPSYLSPDPDYDDALQIRHGVVGGVRLSLVARGDAERGFVFERHRRAPGEPVSIQRLDAGERAALAAFVAHDPFAAPLANEYRAVLDALEAGLAQAGAAPRLDEPAYASECESDAELIALMRRVTAACDAAQCFFHWFVFDEPSGEPAVHHLLVGGDPAWAQRYTGGHWYLNDPALAAAREDTRPMRGSALALPAGHWLPRHGAAHGMGSHQFHPAHRRDVATVGVLHVSTPHPPPAGEDRLWAHRRQLRGLANELLEWQVLRRRRELADTLALEPREVQALRLVARGGNARHVAEELGVGERAVYQLFSAINRKLDSEHIRVSANKARQLGLLGDGYIAER</sequence>
<dbReference type="EMBL" id="PDDY01000001">
    <property type="protein sequence ID" value="PEH41422.1"/>
    <property type="molecule type" value="Genomic_DNA"/>
</dbReference>
<evidence type="ECO:0000256" key="1">
    <source>
        <dbReference type="ARBA" id="ARBA00023015"/>
    </source>
</evidence>
<dbReference type="InterPro" id="IPR036388">
    <property type="entry name" value="WH-like_DNA-bd_sf"/>
</dbReference>
<dbReference type="Proteomes" id="UP000220629">
    <property type="component" value="Unassembled WGS sequence"/>
</dbReference>
<dbReference type="SUPFAM" id="SSF46894">
    <property type="entry name" value="C-terminal effector domain of the bipartite response regulators"/>
    <property type="match status" value="1"/>
</dbReference>
<dbReference type="Gene3D" id="3.30.450.80">
    <property type="entry name" value="Transcription factor LuxR-like, autoinducer-binding domain"/>
    <property type="match status" value="1"/>
</dbReference>
<accession>A0A2A7SD48</accession>
<dbReference type="Pfam" id="PF03472">
    <property type="entry name" value="Autoind_bind"/>
    <property type="match status" value="1"/>
</dbReference>
<evidence type="ECO:0000313" key="6">
    <source>
        <dbReference type="Proteomes" id="UP000220629"/>
    </source>
</evidence>
<proteinExistence type="predicted"/>
<evidence type="ECO:0000313" key="5">
    <source>
        <dbReference type="EMBL" id="PEH41422.1"/>
    </source>
</evidence>
<dbReference type="AlphaFoldDB" id="A0A2A7SD48"/>
<keyword evidence="3" id="KW-0804">Transcription</keyword>
<protein>
    <submittedName>
        <fullName evidence="5">Transcriptional regulator</fullName>
    </submittedName>
</protein>
<reference evidence="6" key="1">
    <citation type="submission" date="2017-09" db="EMBL/GenBank/DDBJ databases">
        <title>FDA dAtabase for Regulatory Grade micrObial Sequences (FDA-ARGOS): Supporting development and validation of Infectious Disease Dx tests.</title>
        <authorList>
            <person name="Minogue T."/>
            <person name="Wolcott M."/>
            <person name="Wasieloski L."/>
            <person name="Aguilar W."/>
            <person name="Moore D."/>
            <person name="Tallon L."/>
            <person name="Sadzewicz L."/>
            <person name="Ott S."/>
            <person name="Zhao X."/>
            <person name="Nagaraj S."/>
            <person name="Vavikolanu K."/>
            <person name="Aluvathingal J."/>
            <person name="Nadendla S."/>
            <person name="Sichtig H."/>
        </authorList>
    </citation>
    <scope>NUCLEOTIDE SEQUENCE [LARGE SCALE GENOMIC DNA]</scope>
    <source>
        <strain evidence="6">FDAARGOS_390</strain>
    </source>
</reference>